<name>A0A2T0TJF5_9PSEU</name>
<proteinExistence type="predicted"/>
<accession>A0A2T0TJF5</accession>
<feature type="coiled-coil region" evidence="1">
    <location>
        <begin position="275"/>
        <end position="316"/>
    </location>
</feature>
<reference evidence="3 4" key="1">
    <citation type="submission" date="2018-03" db="EMBL/GenBank/DDBJ databases">
        <title>Genomic Encyclopedia of Archaeal and Bacterial Type Strains, Phase II (KMG-II): from individual species to whole genera.</title>
        <authorList>
            <person name="Goeker M."/>
        </authorList>
    </citation>
    <scope>NUCLEOTIDE SEQUENCE [LARGE SCALE GENOMIC DNA]</scope>
    <source>
        <strain evidence="3 4">DSM 44720</strain>
    </source>
</reference>
<evidence type="ECO:0000256" key="1">
    <source>
        <dbReference type="SAM" id="Coils"/>
    </source>
</evidence>
<dbReference type="OrthoDB" id="9926702at2"/>
<evidence type="ECO:0000313" key="4">
    <source>
        <dbReference type="Proteomes" id="UP000239494"/>
    </source>
</evidence>
<comment type="caution">
    <text evidence="3">The sequence shown here is derived from an EMBL/GenBank/DDBJ whole genome shotgun (WGS) entry which is preliminary data.</text>
</comment>
<protein>
    <submittedName>
        <fullName evidence="3">Uncharacterized protein</fullName>
    </submittedName>
</protein>
<feature type="region of interest" description="Disordered" evidence="2">
    <location>
        <begin position="1"/>
        <end position="22"/>
    </location>
</feature>
<organism evidence="3 4">
    <name type="scientific">Umezawaea tangerina</name>
    <dbReference type="NCBI Taxonomy" id="84725"/>
    <lineage>
        <taxon>Bacteria</taxon>
        <taxon>Bacillati</taxon>
        <taxon>Actinomycetota</taxon>
        <taxon>Actinomycetes</taxon>
        <taxon>Pseudonocardiales</taxon>
        <taxon>Pseudonocardiaceae</taxon>
        <taxon>Umezawaea</taxon>
    </lineage>
</organism>
<evidence type="ECO:0000313" key="3">
    <source>
        <dbReference type="EMBL" id="PRY45852.1"/>
    </source>
</evidence>
<gene>
    <name evidence="3" type="ORF">CLV43_101112</name>
</gene>
<evidence type="ECO:0000256" key="2">
    <source>
        <dbReference type="SAM" id="MobiDB-lite"/>
    </source>
</evidence>
<dbReference type="RefSeq" id="WP_146174598.1">
    <property type="nucleotide sequence ID" value="NZ_PVTF01000001.1"/>
</dbReference>
<dbReference type="EMBL" id="PVTF01000001">
    <property type="protein sequence ID" value="PRY45852.1"/>
    <property type="molecule type" value="Genomic_DNA"/>
</dbReference>
<keyword evidence="1" id="KW-0175">Coiled coil</keyword>
<keyword evidence="4" id="KW-1185">Reference proteome</keyword>
<dbReference type="AlphaFoldDB" id="A0A2T0TJF5"/>
<dbReference type="Proteomes" id="UP000239494">
    <property type="component" value="Unassembled WGS sequence"/>
</dbReference>
<sequence>MSRDDDHNPRKPRASSQKPATNALVYKLTSTESITKQALHLDEQGLARRKLSLFLATTLVDHRGTMTTAYRAVKDRWEMEAGHWAYGKNVNKLQSECGKFVGTGIEARPLDWAKIRDLLVANQKEDLIPQAAYLFRRAANIGESELDDVKAVTRPEWDVDGVEVVTSLMIGGHKWALQFWDFQEAMLTNTQEVDLLKAHLPVTYELIMGLAREQLRLDTGLAKAKRDLEAAQRELSLLYEQFKIREEHAQRAFEHRMRRVGDEVGRQSSELLLERNALLEQCAKLRTVNALLERQLNSATEEREWAQRRLRALGDDETTEMHLQLT</sequence>